<dbReference type="EMBL" id="BMKK01000001">
    <property type="protein sequence ID" value="GGD41968.1"/>
    <property type="molecule type" value="Genomic_DNA"/>
</dbReference>
<proteinExistence type="predicted"/>
<evidence type="ECO:0000256" key="1">
    <source>
        <dbReference type="ARBA" id="ARBA00022729"/>
    </source>
</evidence>
<dbReference type="InterPro" id="IPR017853">
    <property type="entry name" value="GH"/>
</dbReference>
<dbReference type="SUPFAM" id="SSF51445">
    <property type="entry name" value="(Trans)glycosidases"/>
    <property type="match status" value="1"/>
</dbReference>
<evidence type="ECO:0000259" key="2">
    <source>
        <dbReference type="Pfam" id="PF02638"/>
    </source>
</evidence>
<sequence length="556" mass="64511">MICGLWTVDRGLFKAKVTKNNLWVKFFSNFEQNFKKSISMHFKKAAFCLIIYAFLSGCNKKVTQQIVSKPTGPKREFRGVWIATVDNIDWPSRKGLSSESQQQEFRTILDKQKSYGMNAVLVQVRAAADAFYARGKEPWSEWLSGEQGKAPEPYYDPMVFMIQETHQRGLEFHAWLNMNRGVHKASKSIMDEHITKTKPEWFLTYGGYKLFNLGIPEVRDYITDVVVTIVRNYDVDGIHFDDYFYPYTEPNQKLRDEDTFRKYSNGFKNIEDWRRYNVDMVVKNVSEAIKREKPKVKFGISPSAVWRNASTDPIGSATQGGQPSYDNLYADTRKWAKEGWLDYITPQIYFSFEFDKVPYKTMTDWWTKNSFGRHLYIGHGVYRVKAGSKEIGWDKANQIPRQIRYNRTKPQISGSMYFSSKQVINNELSVNDSLKKLYYYPALMPTMPWKDKIPPNAPQNVKIRKIADLGVAITWEAPATPPKDGDEVNAFVVYRFEENEQINLENPARILQIVRNEGILSCTDKTLNQEKNYVYVVTALDRLQNESAMSNVAKLK</sequence>
<dbReference type="Gene3D" id="3.20.20.80">
    <property type="entry name" value="Glycosidases"/>
    <property type="match status" value="1"/>
</dbReference>
<evidence type="ECO:0000313" key="4">
    <source>
        <dbReference type="Proteomes" id="UP000609064"/>
    </source>
</evidence>
<evidence type="ECO:0000313" key="3">
    <source>
        <dbReference type="EMBL" id="GGD41968.1"/>
    </source>
</evidence>
<organism evidence="3 4">
    <name type="scientific">Emticicia aquatilis</name>
    <dbReference type="NCBI Taxonomy" id="1537369"/>
    <lineage>
        <taxon>Bacteria</taxon>
        <taxon>Pseudomonadati</taxon>
        <taxon>Bacteroidota</taxon>
        <taxon>Cytophagia</taxon>
        <taxon>Cytophagales</taxon>
        <taxon>Leadbetterellaceae</taxon>
        <taxon>Emticicia</taxon>
    </lineage>
</organism>
<keyword evidence="1" id="KW-0732">Signal</keyword>
<comment type="caution">
    <text evidence="3">The sequence shown here is derived from an EMBL/GenBank/DDBJ whole genome shotgun (WGS) entry which is preliminary data.</text>
</comment>
<dbReference type="Gene3D" id="2.60.40.10">
    <property type="entry name" value="Immunoglobulins"/>
    <property type="match status" value="1"/>
</dbReference>
<dbReference type="Pfam" id="PF02638">
    <property type="entry name" value="GHL10"/>
    <property type="match status" value="1"/>
</dbReference>
<dbReference type="Proteomes" id="UP000609064">
    <property type="component" value="Unassembled WGS sequence"/>
</dbReference>
<dbReference type="PANTHER" id="PTHR43405">
    <property type="entry name" value="GLYCOSYL HYDROLASE DIGH"/>
    <property type="match status" value="1"/>
</dbReference>
<gene>
    <name evidence="3" type="primary">yngK</name>
    <name evidence="3" type="ORF">GCM10011514_02410</name>
</gene>
<name>A0A916YEY1_9BACT</name>
<dbReference type="InterPro" id="IPR052177">
    <property type="entry name" value="Divisome_Glycosyl_Hydrolase"/>
</dbReference>
<reference evidence="3" key="2">
    <citation type="submission" date="2020-09" db="EMBL/GenBank/DDBJ databases">
        <authorList>
            <person name="Sun Q."/>
            <person name="Zhou Y."/>
        </authorList>
    </citation>
    <scope>NUCLEOTIDE SEQUENCE</scope>
    <source>
        <strain evidence="3">CGMCC 1.15958</strain>
    </source>
</reference>
<dbReference type="PANTHER" id="PTHR43405:SF1">
    <property type="entry name" value="GLYCOSYL HYDROLASE DIGH"/>
    <property type="match status" value="1"/>
</dbReference>
<dbReference type="InterPro" id="IPR013783">
    <property type="entry name" value="Ig-like_fold"/>
</dbReference>
<keyword evidence="4" id="KW-1185">Reference proteome</keyword>
<accession>A0A916YEY1</accession>
<dbReference type="InterPro" id="IPR003790">
    <property type="entry name" value="GHL10"/>
</dbReference>
<dbReference type="AlphaFoldDB" id="A0A916YEY1"/>
<dbReference type="InterPro" id="IPR036116">
    <property type="entry name" value="FN3_sf"/>
</dbReference>
<feature type="domain" description="Glycosyl hydrolase-like 10" evidence="2">
    <location>
        <begin position="76"/>
        <end position="388"/>
    </location>
</feature>
<reference evidence="3" key="1">
    <citation type="journal article" date="2014" name="Int. J. Syst. Evol. Microbiol.">
        <title>Complete genome sequence of Corynebacterium casei LMG S-19264T (=DSM 44701T), isolated from a smear-ripened cheese.</title>
        <authorList>
            <consortium name="US DOE Joint Genome Institute (JGI-PGF)"/>
            <person name="Walter F."/>
            <person name="Albersmeier A."/>
            <person name="Kalinowski J."/>
            <person name="Ruckert C."/>
        </authorList>
    </citation>
    <scope>NUCLEOTIDE SEQUENCE</scope>
    <source>
        <strain evidence="3">CGMCC 1.15958</strain>
    </source>
</reference>
<protein>
    <recommendedName>
        <fullName evidence="2">Glycosyl hydrolase-like 10 domain-containing protein</fullName>
    </recommendedName>
</protein>
<dbReference type="SUPFAM" id="SSF49265">
    <property type="entry name" value="Fibronectin type III"/>
    <property type="match status" value="1"/>
</dbReference>